<organism evidence="1 2">
    <name type="scientific">Trichonephila clavata</name>
    <name type="common">Joro spider</name>
    <name type="synonym">Nephila clavata</name>
    <dbReference type="NCBI Taxonomy" id="2740835"/>
    <lineage>
        <taxon>Eukaryota</taxon>
        <taxon>Metazoa</taxon>
        <taxon>Ecdysozoa</taxon>
        <taxon>Arthropoda</taxon>
        <taxon>Chelicerata</taxon>
        <taxon>Arachnida</taxon>
        <taxon>Araneae</taxon>
        <taxon>Araneomorphae</taxon>
        <taxon>Entelegynae</taxon>
        <taxon>Araneoidea</taxon>
        <taxon>Nephilidae</taxon>
        <taxon>Trichonephila</taxon>
    </lineage>
</organism>
<gene>
    <name evidence="1" type="ORF">TNCT_328251</name>
</gene>
<dbReference type="InterPro" id="IPR043502">
    <property type="entry name" value="DNA/RNA_pol_sf"/>
</dbReference>
<name>A0A8X6M3Q1_TRICU</name>
<keyword evidence="2" id="KW-1185">Reference proteome</keyword>
<protein>
    <recommendedName>
        <fullName evidence="3">Reverse transcriptase</fullName>
    </recommendedName>
</protein>
<dbReference type="InterPro" id="IPR043128">
    <property type="entry name" value="Rev_trsase/Diguanyl_cyclase"/>
</dbReference>
<reference evidence="1" key="1">
    <citation type="submission" date="2020-07" db="EMBL/GenBank/DDBJ databases">
        <title>Multicomponent nature underlies the extraordinary mechanical properties of spider dragline silk.</title>
        <authorList>
            <person name="Kono N."/>
            <person name="Nakamura H."/>
            <person name="Mori M."/>
            <person name="Yoshida Y."/>
            <person name="Ohtoshi R."/>
            <person name="Malay A.D."/>
            <person name="Moran D.A.P."/>
            <person name="Tomita M."/>
            <person name="Numata K."/>
            <person name="Arakawa K."/>
        </authorList>
    </citation>
    <scope>NUCLEOTIDE SEQUENCE</scope>
</reference>
<evidence type="ECO:0008006" key="3">
    <source>
        <dbReference type="Google" id="ProtNLM"/>
    </source>
</evidence>
<dbReference type="GO" id="GO:0071897">
    <property type="term" value="P:DNA biosynthetic process"/>
    <property type="evidence" value="ECO:0007669"/>
    <property type="project" value="UniProtKB-ARBA"/>
</dbReference>
<proteinExistence type="predicted"/>
<dbReference type="Gene3D" id="3.30.70.270">
    <property type="match status" value="1"/>
</dbReference>
<dbReference type="Proteomes" id="UP000887116">
    <property type="component" value="Unassembled WGS sequence"/>
</dbReference>
<evidence type="ECO:0000313" key="2">
    <source>
        <dbReference type="Proteomes" id="UP000887116"/>
    </source>
</evidence>
<dbReference type="SUPFAM" id="SSF56672">
    <property type="entry name" value="DNA/RNA polymerases"/>
    <property type="match status" value="1"/>
</dbReference>
<dbReference type="EMBL" id="BMAO01039344">
    <property type="protein sequence ID" value="GFR30802.1"/>
    <property type="molecule type" value="Genomic_DNA"/>
</dbReference>
<sequence>MDVRQLRSFLGLCTYYRKFMKGFSTTARLLHKLTEAKQKFIRTDECNNGFNKLRDSQLLQSWHILKQGNNLFWILMQVMRASELCCPKKQMVRSVSSPILVSVGPDQT</sequence>
<dbReference type="OrthoDB" id="415724at2759"/>
<evidence type="ECO:0000313" key="1">
    <source>
        <dbReference type="EMBL" id="GFR30802.1"/>
    </source>
</evidence>
<comment type="caution">
    <text evidence="1">The sequence shown here is derived from an EMBL/GenBank/DDBJ whole genome shotgun (WGS) entry which is preliminary data.</text>
</comment>
<accession>A0A8X6M3Q1</accession>
<dbReference type="AlphaFoldDB" id="A0A8X6M3Q1"/>